<evidence type="ECO:0000256" key="2">
    <source>
        <dbReference type="ARBA" id="ARBA00022679"/>
    </source>
</evidence>
<proteinExistence type="predicted"/>
<dbReference type="Pfam" id="PF02086">
    <property type="entry name" value="MethyltransfD12"/>
    <property type="match status" value="1"/>
</dbReference>
<keyword evidence="2" id="KW-0808">Transferase</keyword>
<dbReference type="PANTHER" id="PTHR30481">
    <property type="entry name" value="DNA ADENINE METHYLASE"/>
    <property type="match status" value="1"/>
</dbReference>
<dbReference type="GO" id="GO:0032259">
    <property type="term" value="P:methylation"/>
    <property type="evidence" value="ECO:0007669"/>
    <property type="project" value="UniProtKB-KW"/>
</dbReference>
<evidence type="ECO:0000313" key="5">
    <source>
        <dbReference type="Proteomes" id="UP001430374"/>
    </source>
</evidence>
<sequence>MRLRSTQIECSQAHKIIQSRDSENSFFYCDPPYTSDLGIKVHQGHYEGYTHQHLERDLTVLSQIKGKFLLSNYPSELLMDFAQKHNRYVKTFDKSLSAAHKSKNPNSTKRKTEVLVANYPI</sequence>
<keyword evidence="5" id="KW-1185">Reference proteome</keyword>
<dbReference type="EMBL" id="JACSGT010000002">
    <property type="protein sequence ID" value="MCF2221055.1"/>
    <property type="molecule type" value="Genomic_DNA"/>
</dbReference>
<keyword evidence="3" id="KW-0949">S-adenosyl-L-methionine</keyword>
<dbReference type="SUPFAM" id="SSF53335">
    <property type="entry name" value="S-adenosyl-L-methionine-dependent methyltransferases"/>
    <property type="match status" value="1"/>
</dbReference>
<dbReference type="InterPro" id="IPR012327">
    <property type="entry name" value="MeTrfase_D12"/>
</dbReference>
<dbReference type="GO" id="GO:0008168">
    <property type="term" value="F:methyltransferase activity"/>
    <property type="evidence" value="ECO:0007669"/>
    <property type="project" value="UniProtKB-KW"/>
</dbReference>
<dbReference type="InterPro" id="IPR029063">
    <property type="entry name" value="SAM-dependent_MTases_sf"/>
</dbReference>
<accession>A0ABS9C9T9</accession>
<organism evidence="4 5">
    <name type="scientific">Chryseobacterium indicum</name>
    <dbReference type="NCBI Taxonomy" id="2766954"/>
    <lineage>
        <taxon>Bacteria</taxon>
        <taxon>Pseudomonadati</taxon>
        <taxon>Bacteroidota</taxon>
        <taxon>Flavobacteriia</taxon>
        <taxon>Flavobacteriales</taxon>
        <taxon>Weeksellaceae</taxon>
        <taxon>Chryseobacterium group</taxon>
        <taxon>Chryseobacterium</taxon>
    </lineage>
</organism>
<reference evidence="4" key="1">
    <citation type="submission" date="2021-08" db="EMBL/GenBank/DDBJ databases">
        <title>Complete genome sequence of Chryseobacterium sp strain PS-8.</title>
        <authorList>
            <person name="Das S.K."/>
        </authorList>
    </citation>
    <scope>NUCLEOTIDE SEQUENCE</scope>
    <source>
        <strain evidence="4">PS-8</strain>
    </source>
</reference>
<comment type="caution">
    <text evidence="4">The sequence shown here is derived from an EMBL/GenBank/DDBJ whole genome shotgun (WGS) entry which is preliminary data.</text>
</comment>
<dbReference type="Proteomes" id="UP001430374">
    <property type="component" value="Unassembled WGS sequence"/>
</dbReference>
<evidence type="ECO:0000256" key="1">
    <source>
        <dbReference type="ARBA" id="ARBA00022603"/>
    </source>
</evidence>
<keyword evidence="1 4" id="KW-0489">Methyltransferase</keyword>
<evidence type="ECO:0000256" key="3">
    <source>
        <dbReference type="ARBA" id="ARBA00022691"/>
    </source>
</evidence>
<evidence type="ECO:0000313" key="4">
    <source>
        <dbReference type="EMBL" id="MCF2221055.1"/>
    </source>
</evidence>
<protein>
    <submittedName>
        <fullName evidence="4">DNA adenine methylase</fullName>
    </submittedName>
</protein>
<name>A0ABS9C9T9_9FLAO</name>
<dbReference type="Gene3D" id="3.40.50.150">
    <property type="entry name" value="Vaccinia Virus protein VP39"/>
    <property type="match status" value="1"/>
</dbReference>
<gene>
    <name evidence="4" type="ORF">H9Q08_17350</name>
</gene>